<gene>
    <name evidence="11" type="ORF">HNR53_001684</name>
</gene>
<evidence type="ECO:0000313" key="11">
    <source>
        <dbReference type="EMBL" id="MBB6445074.1"/>
    </source>
</evidence>
<keyword evidence="8 10" id="KW-0811">Translocation</keyword>
<keyword evidence="7 10" id="KW-1133">Transmembrane helix</keyword>
<dbReference type="AlphaFoldDB" id="A0A7X0HQR7"/>
<evidence type="ECO:0000256" key="4">
    <source>
        <dbReference type="ARBA" id="ARBA00022475"/>
    </source>
</evidence>
<protein>
    <recommendedName>
        <fullName evidence="10">Protein-export membrane protein SecG</fullName>
    </recommendedName>
</protein>
<evidence type="ECO:0000256" key="7">
    <source>
        <dbReference type="ARBA" id="ARBA00022989"/>
    </source>
</evidence>
<dbReference type="GO" id="GO:0065002">
    <property type="term" value="P:intracellular protein transmembrane transport"/>
    <property type="evidence" value="ECO:0007669"/>
    <property type="project" value="TreeGrafter"/>
</dbReference>
<dbReference type="PANTHER" id="PTHR34182">
    <property type="entry name" value="PROTEIN-EXPORT MEMBRANE PROTEIN SECG"/>
    <property type="match status" value="1"/>
</dbReference>
<keyword evidence="12" id="KW-1185">Reference proteome</keyword>
<evidence type="ECO:0000256" key="10">
    <source>
        <dbReference type="RuleBase" id="RU365087"/>
    </source>
</evidence>
<keyword evidence="9 10" id="KW-0472">Membrane</keyword>
<comment type="similarity">
    <text evidence="2 10">Belongs to the SecG family.</text>
</comment>
<evidence type="ECO:0000313" key="12">
    <source>
        <dbReference type="Proteomes" id="UP000531594"/>
    </source>
</evidence>
<dbReference type="GO" id="GO:0009306">
    <property type="term" value="P:protein secretion"/>
    <property type="evidence" value="ECO:0007669"/>
    <property type="project" value="UniProtKB-UniRule"/>
</dbReference>
<evidence type="ECO:0000256" key="2">
    <source>
        <dbReference type="ARBA" id="ARBA00008445"/>
    </source>
</evidence>
<keyword evidence="3 10" id="KW-0813">Transport</keyword>
<accession>A0A7X0HQR7</accession>
<keyword evidence="4 10" id="KW-1003">Cell membrane</keyword>
<dbReference type="NCBIfam" id="TIGR00810">
    <property type="entry name" value="secG"/>
    <property type="match status" value="1"/>
</dbReference>
<comment type="caution">
    <text evidence="11">The sequence shown here is derived from an EMBL/GenBank/DDBJ whole genome shotgun (WGS) entry which is preliminary data.</text>
</comment>
<sequence>MLHTILLILLVIVSIALIAVVLLQSGKSAGLSGAISGGAEQLFGKQKARGIDLVLHRMTIVLAVLFFILTIAVAYFQL</sequence>
<comment type="subcellular location">
    <subcellularLocation>
        <location evidence="1 10">Cell membrane</location>
        <topology evidence="1 10">Multi-pass membrane protein</topology>
    </subcellularLocation>
</comment>
<reference evidence="11 12" key="1">
    <citation type="submission" date="2020-08" db="EMBL/GenBank/DDBJ databases">
        <title>Genomic Encyclopedia of Type Strains, Phase IV (KMG-IV): sequencing the most valuable type-strain genomes for metagenomic binning, comparative biology and taxonomic classification.</title>
        <authorList>
            <person name="Goeker M."/>
        </authorList>
    </citation>
    <scope>NUCLEOTIDE SEQUENCE [LARGE SCALE GENOMIC DNA]</scope>
    <source>
        <strain evidence="11 12">DSM 5391</strain>
    </source>
</reference>
<evidence type="ECO:0000256" key="9">
    <source>
        <dbReference type="ARBA" id="ARBA00023136"/>
    </source>
</evidence>
<feature type="transmembrane region" description="Helical" evidence="10">
    <location>
        <begin position="54"/>
        <end position="76"/>
    </location>
</feature>
<organism evidence="11 12">
    <name type="scientific">Bacillus benzoevorans</name>
    <dbReference type="NCBI Taxonomy" id="1456"/>
    <lineage>
        <taxon>Bacteria</taxon>
        <taxon>Bacillati</taxon>
        <taxon>Bacillota</taxon>
        <taxon>Bacilli</taxon>
        <taxon>Bacillales</taxon>
        <taxon>Bacillaceae</taxon>
        <taxon>Bacillus</taxon>
    </lineage>
</organism>
<dbReference type="Pfam" id="PF03840">
    <property type="entry name" value="SecG"/>
    <property type="match status" value="1"/>
</dbReference>
<evidence type="ECO:0000256" key="3">
    <source>
        <dbReference type="ARBA" id="ARBA00022448"/>
    </source>
</evidence>
<comment type="function">
    <text evidence="10">Involved in protein export. Participates in an early event of protein translocation.</text>
</comment>
<dbReference type="EMBL" id="JACHGK010000004">
    <property type="protein sequence ID" value="MBB6445074.1"/>
    <property type="molecule type" value="Genomic_DNA"/>
</dbReference>
<dbReference type="GO" id="GO:0005886">
    <property type="term" value="C:plasma membrane"/>
    <property type="evidence" value="ECO:0007669"/>
    <property type="project" value="UniProtKB-SubCell"/>
</dbReference>
<evidence type="ECO:0000256" key="5">
    <source>
        <dbReference type="ARBA" id="ARBA00022692"/>
    </source>
</evidence>
<keyword evidence="5 10" id="KW-0812">Transmembrane</keyword>
<keyword evidence="6 10" id="KW-0653">Protein transport</keyword>
<dbReference type="InterPro" id="IPR004692">
    <property type="entry name" value="SecG"/>
</dbReference>
<evidence type="ECO:0000256" key="6">
    <source>
        <dbReference type="ARBA" id="ARBA00022927"/>
    </source>
</evidence>
<evidence type="ECO:0000256" key="8">
    <source>
        <dbReference type="ARBA" id="ARBA00023010"/>
    </source>
</evidence>
<dbReference type="RefSeq" id="WP_377802058.1">
    <property type="nucleotide sequence ID" value="NZ_JACHGK010000004.1"/>
</dbReference>
<dbReference type="PRINTS" id="PR01651">
    <property type="entry name" value="SECGEXPORT"/>
</dbReference>
<dbReference type="GO" id="GO:0015450">
    <property type="term" value="F:protein-transporting ATPase activity"/>
    <property type="evidence" value="ECO:0007669"/>
    <property type="project" value="UniProtKB-UniRule"/>
</dbReference>
<comment type="caution">
    <text evidence="10">Lacks conserved residue(s) required for the propagation of feature annotation.</text>
</comment>
<dbReference type="Proteomes" id="UP000531594">
    <property type="component" value="Unassembled WGS sequence"/>
</dbReference>
<dbReference type="PANTHER" id="PTHR34182:SF1">
    <property type="entry name" value="PROTEIN-EXPORT MEMBRANE PROTEIN SECG"/>
    <property type="match status" value="1"/>
</dbReference>
<proteinExistence type="inferred from homology"/>
<name>A0A7X0HQR7_9BACI</name>
<dbReference type="GO" id="GO:0043952">
    <property type="term" value="P:protein transport by the Sec complex"/>
    <property type="evidence" value="ECO:0007669"/>
    <property type="project" value="TreeGrafter"/>
</dbReference>
<evidence type="ECO:0000256" key="1">
    <source>
        <dbReference type="ARBA" id="ARBA00004651"/>
    </source>
</evidence>